<gene>
    <name evidence="2" type="ORF">K458DRAFT_329471</name>
</gene>
<organism evidence="2 3">
    <name type="scientific">Lentithecium fluviatile CBS 122367</name>
    <dbReference type="NCBI Taxonomy" id="1168545"/>
    <lineage>
        <taxon>Eukaryota</taxon>
        <taxon>Fungi</taxon>
        <taxon>Dikarya</taxon>
        <taxon>Ascomycota</taxon>
        <taxon>Pezizomycotina</taxon>
        <taxon>Dothideomycetes</taxon>
        <taxon>Pleosporomycetidae</taxon>
        <taxon>Pleosporales</taxon>
        <taxon>Massarineae</taxon>
        <taxon>Lentitheciaceae</taxon>
        <taxon>Lentithecium</taxon>
    </lineage>
</organism>
<dbReference type="AlphaFoldDB" id="A0A6G1JGC5"/>
<dbReference type="PROSITE" id="PS50097">
    <property type="entry name" value="BTB"/>
    <property type="match status" value="1"/>
</dbReference>
<dbReference type="PANTHER" id="PTHR47843">
    <property type="entry name" value="BTB DOMAIN-CONTAINING PROTEIN-RELATED"/>
    <property type="match status" value="1"/>
</dbReference>
<dbReference type="Gene3D" id="3.30.710.10">
    <property type="entry name" value="Potassium Channel Kv1.1, Chain A"/>
    <property type="match status" value="1"/>
</dbReference>
<dbReference type="PANTHER" id="PTHR47843:SF3">
    <property type="entry name" value="BTB DOMAIN-CONTAINING PROTEIN"/>
    <property type="match status" value="1"/>
</dbReference>
<dbReference type="EMBL" id="MU005572">
    <property type="protein sequence ID" value="KAF2689225.1"/>
    <property type="molecule type" value="Genomic_DNA"/>
</dbReference>
<dbReference type="OrthoDB" id="1022638at2759"/>
<dbReference type="InterPro" id="IPR011333">
    <property type="entry name" value="SKP1/BTB/POZ_sf"/>
</dbReference>
<feature type="domain" description="BTB" evidence="1">
    <location>
        <begin position="25"/>
        <end position="81"/>
    </location>
</feature>
<dbReference type="Proteomes" id="UP000799291">
    <property type="component" value="Unassembled WGS sequence"/>
</dbReference>
<evidence type="ECO:0000259" key="1">
    <source>
        <dbReference type="PROSITE" id="PS50097"/>
    </source>
</evidence>
<proteinExistence type="predicted"/>
<accession>A0A6G1JGC5</accession>
<evidence type="ECO:0000313" key="3">
    <source>
        <dbReference type="Proteomes" id="UP000799291"/>
    </source>
</evidence>
<sequence>DSAYAEHLRRRHRELVHRPRRSSPFDAHIEILCAASPFFGKALDGRFIEAETKYIPLLDEDPCTFAEFLSWAYTGQFTFKVEFGGVGWKKLCELWILGDKFQIPALQNAIIPLLAQKYDIQYFPSSKGSQGNGNIHLRVISYVYSNTACTSPLRRAITDI</sequence>
<protein>
    <recommendedName>
        <fullName evidence="1">BTB domain-containing protein</fullName>
    </recommendedName>
</protein>
<dbReference type="Pfam" id="PF00651">
    <property type="entry name" value="BTB"/>
    <property type="match status" value="1"/>
</dbReference>
<name>A0A6G1JGC5_9PLEO</name>
<evidence type="ECO:0000313" key="2">
    <source>
        <dbReference type="EMBL" id="KAF2689225.1"/>
    </source>
</evidence>
<dbReference type="SUPFAM" id="SSF54695">
    <property type="entry name" value="POZ domain"/>
    <property type="match status" value="1"/>
</dbReference>
<feature type="non-terminal residue" evidence="2">
    <location>
        <position position="160"/>
    </location>
</feature>
<reference evidence="2" key="1">
    <citation type="journal article" date="2020" name="Stud. Mycol.">
        <title>101 Dothideomycetes genomes: a test case for predicting lifestyles and emergence of pathogens.</title>
        <authorList>
            <person name="Haridas S."/>
            <person name="Albert R."/>
            <person name="Binder M."/>
            <person name="Bloem J."/>
            <person name="Labutti K."/>
            <person name="Salamov A."/>
            <person name="Andreopoulos B."/>
            <person name="Baker S."/>
            <person name="Barry K."/>
            <person name="Bills G."/>
            <person name="Bluhm B."/>
            <person name="Cannon C."/>
            <person name="Castanera R."/>
            <person name="Culley D."/>
            <person name="Daum C."/>
            <person name="Ezra D."/>
            <person name="Gonzalez J."/>
            <person name="Henrissat B."/>
            <person name="Kuo A."/>
            <person name="Liang C."/>
            <person name="Lipzen A."/>
            <person name="Lutzoni F."/>
            <person name="Magnuson J."/>
            <person name="Mondo S."/>
            <person name="Nolan M."/>
            <person name="Ohm R."/>
            <person name="Pangilinan J."/>
            <person name="Park H.-J."/>
            <person name="Ramirez L."/>
            <person name="Alfaro M."/>
            <person name="Sun H."/>
            <person name="Tritt A."/>
            <person name="Yoshinaga Y."/>
            <person name="Zwiers L.-H."/>
            <person name="Turgeon B."/>
            <person name="Goodwin S."/>
            <person name="Spatafora J."/>
            <person name="Crous P."/>
            <person name="Grigoriev I."/>
        </authorList>
    </citation>
    <scope>NUCLEOTIDE SEQUENCE</scope>
    <source>
        <strain evidence="2">CBS 122367</strain>
    </source>
</reference>
<keyword evidence="3" id="KW-1185">Reference proteome</keyword>
<feature type="non-terminal residue" evidence="2">
    <location>
        <position position="1"/>
    </location>
</feature>
<dbReference type="InterPro" id="IPR000210">
    <property type="entry name" value="BTB/POZ_dom"/>
</dbReference>